<keyword evidence="1" id="KW-0472">Membrane</keyword>
<organism evidence="2 3">
    <name type="scientific">candidate division WWE3 bacterium CG_4_9_14_0_2_um_filter_35_11</name>
    <dbReference type="NCBI Taxonomy" id="1975077"/>
    <lineage>
        <taxon>Bacteria</taxon>
        <taxon>Katanobacteria</taxon>
    </lineage>
</organism>
<accession>A0A2M8EKW0</accession>
<proteinExistence type="predicted"/>
<feature type="transmembrane region" description="Helical" evidence="1">
    <location>
        <begin position="272"/>
        <end position="291"/>
    </location>
</feature>
<keyword evidence="1" id="KW-0812">Transmembrane</keyword>
<sequence>NLFGVSPINKNLLESYSVDLSKIDGAISVDISGLKPFDKSYIPGTNFFNPNAENCDNYNEISYGRDLVQLGDNLSYLYSAKDAISCDVVETKGVDPRGAYLFAVDSKNVEGKRIEVCLGAQNNDRCVIRERLNVDTMSYLLPPYPLVDAYNLSILNSSAGNHATENYLNSVTFKYIPYTWLKSIFVTKSEQELLDTNGITISKANKKAIYKYEVSVEKVESDSTEYLDDGLIILNQSFENGWGLYTKDSCLFGIITSFMCKKANVKHVLANNWANAWVVPSASATYVIIFWPQYLQFLGYLVLAMYIIGLVWMVYKKDTKIGRRSTA</sequence>
<comment type="caution">
    <text evidence="2">The sequence shown here is derived from an EMBL/GenBank/DDBJ whole genome shotgun (WGS) entry which is preliminary data.</text>
</comment>
<keyword evidence="1" id="KW-1133">Transmembrane helix</keyword>
<evidence type="ECO:0000313" key="2">
    <source>
        <dbReference type="EMBL" id="PJC23373.1"/>
    </source>
</evidence>
<feature type="non-terminal residue" evidence="2">
    <location>
        <position position="1"/>
    </location>
</feature>
<name>A0A2M8EKW0_UNCKA</name>
<dbReference type="EMBL" id="PFSJ01000026">
    <property type="protein sequence ID" value="PJC23373.1"/>
    <property type="molecule type" value="Genomic_DNA"/>
</dbReference>
<dbReference type="AlphaFoldDB" id="A0A2M8EKW0"/>
<feature type="transmembrane region" description="Helical" evidence="1">
    <location>
        <begin position="297"/>
        <end position="315"/>
    </location>
</feature>
<evidence type="ECO:0000256" key="1">
    <source>
        <dbReference type="SAM" id="Phobius"/>
    </source>
</evidence>
<reference evidence="3" key="1">
    <citation type="submission" date="2017-09" db="EMBL/GenBank/DDBJ databases">
        <title>Depth-based differentiation of microbial function through sediment-hosted aquifers and enrichment of novel symbionts in the deep terrestrial subsurface.</title>
        <authorList>
            <person name="Probst A.J."/>
            <person name="Ladd B."/>
            <person name="Jarett J.K."/>
            <person name="Geller-Mcgrath D.E."/>
            <person name="Sieber C.M.K."/>
            <person name="Emerson J.B."/>
            <person name="Anantharaman K."/>
            <person name="Thomas B.C."/>
            <person name="Malmstrom R."/>
            <person name="Stieglmeier M."/>
            <person name="Klingl A."/>
            <person name="Woyke T."/>
            <person name="Ryan C.M."/>
            <person name="Banfield J.F."/>
        </authorList>
    </citation>
    <scope>NUCLEOTIDE SEQUENCE [LARGE SCALE GENOMIC DNA]</scope>
</reference>
<dbReference type="Proteomes" id="UP000229756">
    <property type="component" value="Unassembled WGS sequence"/>
</dbReference>
<evidence type="ECO:0000313" key="3">
    <source>
        <dbReference type="Proteomes" id="UP000229756"/>
    </source>
</evidence>
<protein>
    <submittedName>
        <fullName evidence="2">Uncharacterized protein</fullName>
    </submittedName>
</protein>
<gene>
    <name evidence="2" type="ORF">CO058_03525</name>
</gene>